<protein>
    <recommendedName>
        <fullName evidence="17">Cytochrome P450</fullName>
    </recommendedName>
</protein>
<evidence type="ECO:0000256" key="2">
    <source>
        <dbReference type="ARBA" id="ARBA00004167"/>
    </source>
</evidence>
<name>S8FI31_FOMSC</name>
<evidence type="ECO:0000256" key="3">
    <source>
        <dbReference type="ARBA" id="ARBA00005179"/>
    </source>
</evidence>
<evidence type="ECO:0000256" key="14">
    <source>
        <dbReference type="RuleBase" id="RU000461"/>
    </source>
</evidence>
<dbReference type="AlphaFoldDB" id="S8FI31"/>
<dbReference type="EMBL" id="KE504144">
    <property type="protein sequence ID" value="EPT01056.1"/>
    <property type="molecule type" value="Genomic_DNA"/>
</dbReference>
<dbReference type="eggNOG" id="KOG0156">
    <property type="taxonomic scope" value="Eukaryota"/>
</dbReference>
<evidence type="ECO:0000256" key="4">
    <source>
        <dbReference type="ARBA" id="ARBA00010617"/>
    </source>
</evidence>
<dbReference type="PRINTS" id="PR00463">
    <property type="entry name" value="EP450I"/>
</dbReference>
<keyword evidence="5 13" id="KW-0349">Heme</keyword>
<dbReference type="Pfam" id="PF00067">
    <property type="entry name" value="p450"/>
    <property type="match status" value="1"/>
</dbReference>
<proteinExistence type="inferred from homology"/>
<comment type="cofactor">
    <cofactor evidence="1 13">
        <name>heme</name>
        <dbReference type="ChEBI" id="CHEBI:30413"/>
    </cofactor>
</comment>
<keyword evidence="10 13" id="KW-0408">Iron</keyword>
<dbReference type="GO" id="GO:0016020">
    <property type="term" value="C:membrane"/>
    <property type="evidence" value="ECO:0007669"/>
    <property type="project" value="UniProtKB-SubCell"/>
</dbReference>
<keyword evidence="6" id="KW-0812">Transmembrane</keyword>
<dbReference type="GO" id="GO:0004497">
    <property type="term" value="F:monooxygenase activity"/>
    <property type="evidence" value="ECO:0007669"/>
    <property type="project" value="UniProtKB-KW"/>
</dbReference>
<dbReference type="SUPFAM" id="SSF48264">
    <property type="entry name" value="Cytochrome P450"/>
    <property type="match status" value="1"/>
</dbReference>
<dbReference type="Proteomes" id="UP000015241">
    <property type="component" value="Unassembled WGS sequence"/>
</dbReference>
<dbReference type="CDD" id="cd11065">
    <property type="entry name" value="CYP64-like"/>
    <property type="match status" value="1"/>
</dbReference>
<reference evidence="15 16" key="1">
    <citation type="journal article" date="2012" name="Science">
        <title>The Paleozoic origin of enzymatic lignin decomposition reconstructed from 31 fungal genomes.</title>
        <authorList>
            <person name="Floudas D."/>
            <person name="Binder M."/>
            <person name="Riley R."/>
            <person name="Barry K."/>
            <person name="Blanchette R.A."/>
            <person name="Henrissat B."/>
            <person name="Martinez A.T."/>
            <person name="Otillar R."/>
            <person name="Spatafora J.W."/>
            <person name="Yadav J.S."/>
            <person name="Aerts A."/>
            <person name="Benoit I."/>
            <person name="Boyd A."/>
            <person name="Carlson A."/>
            <person name="Copeland A."/>
            <person name="Coutinho P.M."/>
            <person name="de Vries R.P."/>
            <person name="Ferreira P."/>
            <person name="Findley K."/>
            <person name="Foster B."/>
            <person name="Gaskell J."/>
            <person name="Glotzer D."/>
            <person name="Gorecki P."/>
            <person name="Heitman J."/>
            <person name="Hesse C."/>
            <person name="Hori C."/>
            <person name="Igarashi K."/>
            <person name="Jurgens J.A."/>
            <person name="Kallen N."/>
            <person name="Kersten P."/>
            <person name="Kohler A."/>
            <person name="Kuees U."/>
            <person name="Kumar T.K.A."/>
            <person name="Kuo A."/>
            <person name="LaButti K."/>
            <person name="Larrondo L.F."/>
            <person name="Lindquist E."/>
            <person name="Ling A."/>
            <person name="Lombard V."/>
            <person name="Lucas S."/>
            <person name="Lundell T."/>
            <person name="Martin R."/>
            <person name="McLaughlin D.J."/>
            <person name="Morgenstern I."/>
            <person name="Morin E."/>
            <person name="Murat C."/>
            <person name="Nagy L.G."/>
            <person name="Nolan M."/>
            <person name="Ohm R.A."/>
            <person name="Patyshakuliyeva A."/>
            <person name="Rokas A."/>
            <person name="Ruiz-Duenas F.J."/>
            <person name="Sabat G."/>
            <person name="Salamov A."/>
            <person name="Samejima M."/>
            <person name="Schmutz J."/>
            <person name="Slot J.C."/>
            <person name="St John F."/>
            <person name="Stenlid J."/>
            <person name="Sun H."/>
            <person name="Sun S."/>
            <person name="Syed K."/>
            <person name="Tsang A."/>
            <person name="Wiebenga A."/>
            <person name="Young D."/>
            <person name="Pisabarro A."/>
            <person name="Eastwood D.C."/>
            <person name="Martin F."/>
            <person name="Cullen D."/>
            <person name="Grigoriev I.V."/>
            <person name="Hibbett D.S."/>
        </authorList>
    </citation>
    <scope>NUCLEOTIDE SEQUENCE</scope>
    <source>
        <strain evidence="16">FP-58527</strain>
    </source>
</reference>
<evidence type="ECO:0000256" key="13">
    <source>
        <dbReference type="PIRSR" id="PIRSR602401-1"/>
    </source>
</evidence>
<evidence type="ECO:0000256" key="6">
    <source>
        <dbReference type="ARBA" id="ARBA00022692"/>
    </source>
</evidence>
<evidence type="ECO:0000256" key="10">
    <source>
        <dbReference type="ARBA" id="ARBA00023004"/>
    </source>
</evidence>
<dbReference type="OrthoDB" id="2778761at2759"/>
<keyword evidence="11 14" id="KW-0503">Monooxygenase</keyword>
<evidence type="ECO:0000313" key="15">
    <source>
        <dbReference type="EMBL" id="EPT01056.1"/>
    </source>
</evidence>
<dbReference type="GO" id="GO:0005506">
    <property type="term" value="F:iron ion binding"/>
    <property type="evidence" value="ECO:0007669"/>
    <property type="project" value="InterPro"/>
</dbReference>
<evidence type="ECO:0000256" key="8">
    <source>
        <dbReference type="ARBA" id="ARBA00022989"/>
    </source>
</evidence>
<evidence type="ECO:0008006" key="17">
    <source>
        <dbReference type="Google" id="ProtNLM"/>
    </source>
</evidence>
<evidence type="ECO:0000256" key="11">
    <source>
        <dbReference type="ARBA" id="ARBA00023033"/>
    </source>
</evidence>
<comment type="subcellular location">
    <subcellularLocation>
        <location evidence="2">Membrane</location>
        <topology evidence="2">Single-pass membrane protein</topology>
    </subcellularLocation>
</comment>
<comment type="pathway">
    <text evidence="3">Secondary metabolite biosynthesis.</text>
</comment>
<evidence type="ECO:0000256" key="12">
    <source>
        <dbReference type="ARBA" id="ARBA00023136"/>
    </source>
</evidence>
<keyword evidence="16" id="KW-1185">Reference proteome</keyword>
<dbReference type="GO" id="GO:0016705">
    <property type="term" value="F:oxidoreductase activity, acting on paired donors, with incorporation or reduction of molecular oxygen"/>
    <property type="evidence" value="ECO:0007669"/>
    <property type="project" value="InterPro"/>
</dbReference>
<sequence>MRSKLSLPVPALLVLLSTVLVALLFSTRGRRNLPPGPRPLPFIGNLHQLPATDQHKTFAEWGARYGEIIYARIFQRSVIILHSARAAQDLMEKRGAKYSGRPPFTYTTDLVGWHYASVWMSCNSVWKQQRKWFQQMLMSSSAVAGYHPLHRREVDRLLLDLVRAPADFNFHMKRFAAATILEIGYGRTVSGVDDDFIRLVEKGVSEALSGTGAPAGNSLVDFFPILRFLPSWFPGAGFQKAAASARKSIRNVEDIPFDTVQREMAAGTAKPSFVKAVIELCQASGDLSPEMVSMMKGAAGTLYVAGTDTVITPLLLFVLQMALRPEILAKAQEEVARVVGDARLPDFDDRPLLPYIDCIQRELFRFCPSGPLGVPHRLTEDDEYQGYYIPKGTMVIANIWAMMRDPEHYPDPEVFRPERFLEIDPLSNFELWDPKKLVFGFGRRVCPGSRIADNSVWLVITRMIATMEIRKARDEHGVEITPNPASHTGTVTHLEPFPCEIRLRSDKAKQLILESCADSGLLHEA</sequence>
<feature type="binding site" description="axial binding residue" evidence="13">
    <location>
        <position position="446"/>
    </location>
    <ligand>
        <name>heme</name>
        <dbReference type="ChEBI" id="CHEBI:30413"/>
    </ligand>
    <ligandPart>
        <name>Fe</name>
        <dbReference type="ChEBI" id="CHEBI:18248"/>
    </ligandPart>
</feature>
<accession>S8FI31</accession>
<keyword evidence="7 13" id="KW-0479">Metal-binding</keyword>
<dbReference type="InterPro" id="IPR017972">
    <property type="entry name" value="Cyt_P450_CS"/>
</dbReference>
<keyword evidence="9 14" id="KW-0560">Oxidoreductase</keyword>
<dbReference type="PROSITE" id="PS00086">
    <property type="entry name" value="CYTOCHROME_P450"/>
    <property type="match status" value="1"/>
</dbReference>
<dbReference type="GO" id="GO:0020037">
    <property type="term" value="F:heme binding"/>
    <property type="evidence" value="ECO:0007669"/>
    <property type="project" value="InterPro"/>
</dbReference>
<dbReference type="PANTHER" id="PTHR46300:SF7">
    <property type="entry name" value="P450, PUTATIVE (EUROFUNG)-RELATED"/>
    <property type="match status" value="1"/>
</dbReference>
<dbReference type="InterPro" id="IPR036396">
    <property type="entry name" value="Cyt_P450_sf"/>
</dbReference>
<evidence type="ECO:0000256" key="7">
    <source>
        <dbReference type="ARBA" id="ARBA00022723"/>
    </source>
</evidence>
<evidence type="ECO:0000256" key="5">
    <source>
        <dbReference type="ARBA" id="ARBA00022617"/>
    </source>
</evidence>
<keyword evidence="12" id="KW-0472">Membrane</keyword>
<dbReference type="PANTHER" id="PTHR46300">
    <property type="entry name" value="P450, PUTATIVE (EUROFUNG)-RELATED-RELATED"/>
    <property type="match status" value="1"/>
</dbReference>
<dbReference type="Gene3D" id="1.10.630.10">
    <property type="entry name" value="Cytochrome P450"/>
    <property type="match status" value="1"/>
</dbReference>
<dbReference type="InParanoid" id="S8FI31"/>
<dbReference type="InterPro" id="IPR002401">
    <property type="entry name" value="Cyt_P450_E_grp-I"/>
</dbReference>
<gene>
    <name evidence="15" type="ORF">FOMPIDRAFT_85043</name>
</gene>
<dbReference type="STRING" id="743788.S8FI31"/>
<dbReference type="InterPro" id="IPR001128">
    <property type="entry name" value="Cyt_P450"/>
</dbReference>
<evidence type="ECO:0000256" key="9">
    <source>
        <dbReference type="ARBA" id="ARBA00023002"/>
    </source>
</evidence>
<evidence type="ECO:0000313" key="16">
    <source>
        <dbReference type="Proteomes" id="UP000015241"/>
    </source>
</evidence>
<evidence type="ECO:0000256" key="1">
    <source>
        <dbReference type="ARBA" id="ARBA00001971"/>
    </source>
</evidence>
<organism evidence="15 16">
    <name type="scientific">Fomitopsis schrenkii</name>
    <name type="common">Brown rot fungus</name>
    <dbReference type="NCBI Taxonomy" id="2126942"/>
    <lineage>
        <taxon>Eukaryota</taxon>
        <taxon>Fungi</taxon>
        <taxon>Dikarya</taxon>
        <taxon>Basidiomycota</taxon>
        <taxon>Agaricomycotina</taxon>
        <taxon>Agaricomycetes</taxon>
        <taxon>Polyporales</taxon>
        <taxon>Fomitopsis</taxon>
    </lineage>
</organism>
<dbReference type="HOGENOM" id="CLU_001570_2_3_1"/>
<dbReference type="InterPro" id="IPR050364">
    <property type="entry name" value="Cytochrome_P450_fung"/>
</dbReference>
<keyword evidence="8" id="KW-1133">Transmembrane helix</keyword>
<comment type="similarity">
    <text evidence="4 14">Belongs to the cytochrome P450 family.</text>
</comment>